<gene>
    <name evidence="2" type="ORF">OIT44_04920</name>
</gene>
<keyword evidence="1" id="KW-0812">Transmembrane</keyword>
<protein>
    <recommendedName>
        <fullName evidence="4">Bacteriocin immunity protein</fullName>
    </recommendedName>
</protein>
<organism evidence="2 3">
    <name type="scientific">Weissella ceti</name>
    <dbReference type="NCBI Taxonomy" id="759620"/>
    <lineage>
        <taxon>Bacteria</taxon>
        <taxon>Bacillati</taxon>
        <taxon>Bacillota</taxon>
        <taxon>Bacilli</taxon>
        <taxon>Lactobacillales</taxon>
        <taxon>Lactobacillaceae</taxon>
        <taxon>Weissella</taxon>
    </lineage>
</organism>
<keyword evidence="3" id="KW-1185">Reference proteome</keyword>
<feature type="transmembrane region" description="Helical" evidence="1">
    <location>
        <begin position="7"/>
        <end position="25"/>
    </location>
</feature>
<evidence type="ECO:0000313" key="3">
    <source>
        <dbReference type="Proteomes" id="UP001526225"/>
    </source>
</evidence>
<name>A0ABT3E4Q9_9LACO</name>
<reference evidence="2 3" key="1">
    <citation type="submission" date="2022-10" db="EMBL/GenBank/DDBJ databases">
        <title>Weissella fermenti sp. nov., isolated from fermented cabbage.</title>
        <authorList>
            <person name="Lee J.K."/>
            <person name="Baek J.H."/>
            <person name="Choi D.G."/>
            <person name="Kim J.M."/>
            <person name="Jeon C.O."/>
        </authorList>
    </citation>
    <scope>NUCLEOTIDE SEQUENCE [LARGE SCALE GENOMIC DNA]</scope>
    <source>
        <strain evidence="2 3">KACC 18534</strain>
    </source>
</reference>
<evidence type="ECO:0008006" key="4">
    <source>
        <dbReference type="Google" id="ProtNLM"/>
    </source>
</evidence>
<accession>A0ABT3E4Q9</accession>
<keyword evidence="1" id="KW-0472">Membrane</keyword>
<comment type="caution">
    <text evidence="2">The sequence shown here is derived from an EMBL/GenBank/DDBJ whole genome shotgun (WGS) entry which is preliminary data.</text>
</comment>
<keyword evidence="1" id="KW-1133">Transmembrane helix</keyword>
<dbReference type="RefSeq" id="WP_213408929.1">
    <property type="nucleotide sequence ID" value="NZ_CP074441.1"/>
</dbReference>
<dbReference type="Proteomes" id="UP001526225">
    <property type="component" value="Unassembled WGS sequence"/>
</dbReference>
<dbReference type="EMBL" id="JAOZFE010000004">
    <property type="protein sequence ID" value="MCW0953414.1"/>
    <property type="molecule type" value="Genomic_DNA"/>
</dbReference>
<feature type="transmembrane region" description="Helical" evidence="1">
    <location>
        <begin position="31"/>
        <end position="50"/>
    </location>
</feature>
<proteinExistence type="predicted"/>
<sequence>MKIVPYIISILLVTNLIKLFPLQTTTINFEWYWNLFTGLVGVVYLIILIITQFKKL</sequence>
<evidence type="ECO:0000313" key="2">
    <source>
        <dbReference type="EMBL" id="MCW0953414.1"/>
    </source>
</evidence>
<evidence type="ECO:0000256" key="1">
    <source>
        <dbReference type="SAM" id="Phobius"/>
    </source>
</evidence>